<gene>
    <name evidence="1" type="ORF">VW35_08620</name>
</gene>
<reference evidence="1 2" key="1">
    <citation type="submission" date="2015-03" db="EMBL/GenBank/DDBJ databases">
        <authorList>
            <person name="Hassan Y.I."/>
            <person name="Lepp D."/>
            <person name="Zhou T."/>
        </authorList>
    </citation>
    <scope>NUCLEOTIDE SEQUENCE [LARGE SCALE GENOMIC DNA]</scope>
    <source>
        <strain evidence="1 2">GH2-10</strain>
    </source>
</reference>
<sequence length="61" mass="6952">MMDIKQVSLLIDCDEMTTRLLLAEGVNYISSMYRAREISEIVRVHPNFSATRKIHPNSVAS</sequence>
<dbReference type="AlphaFoldDB" id="A0A0F5LA84"/>
<comment type="caution">
    <text evidence="1">The sequence shown here is derived from an EMBL/GenBank/DDBJ whole genome shotgun (WGS) entry which is preliminary data.</text>
</comment>
<dbReference type="EMBL" id="LAJG01000015">
    <property type="protein sequence ID" value="KKB79253.1"/>
    <property type="molecule type" value="Genomic_DNA"/>
</dbReference>
<protein>
    <submittedName>
        <fullName evidence="1">Uncharacterized protein</fullName>
    </submittedName>
</protein>
<accession>A0A0F5LA84</accession>
<organism evidence="1 2">
    <name type="scientific">Devosia soli</name>
    <dbReference type="NCBI Taxonomy" id="361041"/>
    <lineage>
        <taxon>Bacteria</taxon>
        <taxon>Pseudomonadati</taxon>
        <taxon>Pseudomonadota</taxon>
        <taxon>Alphaproteobacteria</taxon>
        <taxon>Hyphomicrobiales</taxon>
        <taxon>Devosiaceae</taxon>
        <taxon>Devosia</taxon>
    </lineage>
</organism>
<name>A0A0F5LA84_9HYPH</name>
<evidence type="ECO:0000313" key="1">
    <source>
        <dbReference type="EMBL" id="KKB79253.1"/>
    </source>
</evidence>
<keyword evidence="2" id="KW-1185">Reference proteome</keyword>
<dbReference type="PATRIC" id="fig|361041.3.peg.1071"/>
<evidence type="ECO:0000313" key="2">
    <source>
        <dbReference type="Proteomes" id="UP000033514"/>
    </source>
</evidence>
<dbReference type="Proteomes" id="UP000033514">
    <property type="component" value="Unassembled WGS sequence"/>
</dbReference>
<proteinExistence type="predicted"/>